<evidence type="ECO:0000313" key="5">
    <source>
        <dbReference type="Proteomes" id="UP000192132"/>
    </source>
</evidence>
<evidence type="ECO:0000313" key="4">
    <source>
        <dbReference type="EMBL" id="ONG37858.1"/>
    </source>
</evidence>
<dbReference type="Proteomes" id="UP000192132">
    <property type="component" value="Unassembled WGS sequence"/>
</dbReference>
<feature type="region of interest" description="Disordered" evidence="1">
    <location>
        <begin position="679"/>
        <end position="724"/>
    </location>
</feature>
<keyword evidence="2" id="KW-0472">Membrane</keyword>
<feature type="domain" description="TraG N-terminal Proteobacteria" evidence="3">
    <location>
        <begin position="6"/>
        <end position="499"/>
    </location>
</feature>
<comment type="caution">
    <text evidence="4">The sequence shown here is derived from an EMBL/GenBank/DDBJ whole genome shotgun (WGS) entry which is preliminary data.</text>
</comment>
<keyword evidence="2" id="KW-1133">Transmembrane helix</keyword>
<dbReference type="RefSeq" id="WP_076879165.1">
    <property type="nucleotide sequence ID" value="NZ_MLCN01000043.1"/>
</dbReference>
<feature type="region of interest" description="Disordered" evidence="1">
    <location>
        <begin position="1065"/>
        <end position="1102"/>
    </location>
</feature>
<evidence type="ECO:0000259" key="3">
    <source>
        <dbReference type="Pfam" id="PF07916"/>
    </source>
</evidence>
<feature type="compositionally biased region" description="Polar residues" evidence="1">
    <location>
        <begin position="679"/>
        <end position="693"/>
    </location>
</feature>
<feature type="region of interest" description="Disordered" evidence="1">
    <location>
        <begin position="759"/>
        <end position="780"/>
    </location>
</feature>
<organism evidence="4 5">
    <name type="scientific">Alkanindiges hydrocarboniclasticus</name>
    <dbReference type="NCBI Taxonomy" id="1907941"/>
    <lineage>
        <taxon>Bacteria</taxon>
        <taxon>Pseudomonadati</taxon>
        <taxon>Pseudomonadota</taxon>
        <taxon>Gammaproteobacteria</taxon>
        <taxon>Moraxellales</taxon>
        <taxon>Moraxellaceae</taxon>
        <taxon>Alkanindiges</taxon>
    </lineage>
</organism>
<dbReference type="EMBL" id="MLCN01000043">
    <property type="protein sequence ID" value="ONG37858.1"/>
    <property type="molecule type" value="Genomic_DNA"/>
</dbReference>
<keyword evidence="5" id="KW-1185">Reference proteome</keyword>
<proteinExistence type="predicted"/>
<accession>A0A1S8CS40</accession>
<feature type="transmembrane region" description="Helical" evidence="2">
    <location>
        <begin position="463"/>
        <end position="486"/>
    </location>
</feature>
<keyword evidence="2" id="KW-0812">Transmembrane</keyword>
<gene>
    <name evidence="4" type="ORF">BKE30_13700</name>
</gene>
<dbReference type="AlphaFoldDB" id="A0A1S8CS40"/>
<dbReference type="STRING" id="1907941.BKE30_13700"/>
<sequence length="1102" mass="117156">MAVAFTIFTLGDVKPFQQVLNGVAMLFNGNGTFTLWHGNNPLGLGMGALFGLTLMLIILIYNAALKRQWDWKNFITPMIVYFVLTAPKVDVNVEDIYTSGSGGTAVKVSNVPLGLALPASAVSGISFALTEAVETVFSTVSGTYTKITEEGYVTPLKLLNTLRYSGSEFASIYPNFTKSLNQVYIDCASQSDKFDPQAYLASADPWGKFITAVKANGALTTVYTPLNPTGYLTTCSDAATKLETSLNSFYDGTSNTTQNPIIPTQANQIFLKQLITTNMEGNSANTGGQVKFDQDDMETMFNRMFKMQSLDARRFVMGTLTHPIITGASMCATDATDFQAISHCSSWADSTEQWKEKAAASGTGFVRIMNDGQNMLIFIAYILFPIMVLMIVLNAMGGMKVLFGFLTFFISANLWLPIAAMVNYYIGMQVENDLIKFKATTSSPTILTLANAPAFYASISQKLALASSLMASVPAICMGIFAGMLFPASKLADRMNQAADQGYDAKRNTPDSMKQDAIAGNKSYLTMQGDVASLTGKQSLSTLSSSGQASQSYAQSMGYRKEIQDSFRETDSKLAAYEKSHQNSWSRQQIAQDAQSKGYINQEQYGAYMAYLGSQSQTSGTVNSSGTASVNSDSQQNATTAQASRSGSASVVGAVSGSAGSGGSGGGISGALGVNGKGTATGTKSQSTTETALSTQNDSSGSQSSVGNSNLYTNTHGGNYGNTQTNTMSTTSMAAVTAGLNKVYAERLASSNNFAEAREASQTAAQTESQMRSIESSQSQLIRTDVNGTQLLNRFKGEQDLTNGLIEKGEQLAEANPEFKKQYETQLHHLEEHTDTGKLANADMGNERKAAALLLTAQQMGTQNASIREYAADGVAAVAGFSGAAQIFNPTIPEEGLNIKAPNVQQISNDTSGADAERARHATGLVAKEGGATKGQVSQRVSEGVHEVRQGGLEGKFNGANASAEATYGHQTEAVKSEIMAKYGNTAVGAYLINQLGDQAADRTRNLTAGERQNVEQVLGMMSPADKQKYGKILLPNDQNVGRSPTTSNASTTDAFTQLDKAVSGEINKPSNSNYQAPMGAIENSDGSLTATTPADYKGKIR</sequence>
<feature type="compositionally biased region" description="Polar residues" evidence="1">
    <location>
        <begin position="616"/>
        <end position="642"/>
    </location>
</feature>
<protein>
    <recommendedName>
        <fullName evidence="3">TraG N-terminal Proteobacteria domain-containing protein</fullName>
    </recommendedName>
</protein>
<feature type="transmembrane region" description="Helical" evidence="2">
    <location>
        <begin position="42"/>
        <end position="64"/>
    </location>
</feature>
<feature type="compositionally biased region" description="Low complexity" evidence="1">
    <location>
        <begin position="643"/>
        <end position="658"/>
    </location>
</feature>
<evidence type="ECO:0000256" key="1">
    <source>
        <dbReference type="SAM" id="MobiDB-lite"/>
    </source>
</evidence>
<name>A0A1S8CS40_9GAMM</name>
<feature type="region of interest" description="Disordered" evidence="1">
    <location>
        <begin position="616"/>
        <end position="665"/>
    </location>
</feature>
<evidence type="ECO:0000256" key="2">
    <source>
        <dbReference type="SAM" id="Phobius"/>
    </source>
</evidence>
<feature type="compositionally biased region" description="Low complexity" evidence="1">
    <location>
        <begin position="694"/>
        <end position="710"/>
    </location>
</feature>
<dbReference type="Pfam" id="PF07916">
    <property type="entry name" value="TraG_N"/>
    <property type="match status" value="1"/>
</dbReference>
<feature type="transmembrane region" description="Helical" evidence="2">
    <location>
        <begin position="402"/>
        <end position="426"/>
    </location>
</feature>
<feature type="transmembrane region" description="Helical" evidence="2">
    <location>
        <begin position="375"/>
        <end position="396"/>
    </location>
</feature>
<dbReference type="OrthoDB" id="6717612at2"/>
<dbReference type="InterPro" id="IPR012931">
    <property type="entry name" value="TraG_N_Proteobacteria"/>
</dbReference>
<reference evidence="4 5" key="1">
    <citation type="submission" date="2016-10" db="EMBL/GenBank/DDBJ databases">
        <title>Draft Genome sequence of Alkanindiges sp. strain H1.</title>
        <authorList>
            <person name="Subhash Y."/>
            <person name="Lee S."/>
        </authorList>
    </citation>
    <scope>NUCLEOTIDE SEQUENCE [LARGE SCALE GENOMIC DNA]</scope>
    <source>
        <strain evidence="4 5">H1</strain>
    </source>
</reference>